<dbReference type="InterPro" id="IPR013325">
    <property type="entry name" value="RNA_pol_sigma_r2"/>
</dbReference>
<evidence type="ECO:0000259" key="6">
    <source>
        <dbReference type="Pfam" id="PF08281"/>
    </source>
</evidence>
<dbReference type="InterPro" id="IPR013324">
    <property type="entry name" value="RNA_pol_sigma_r3/r4-like"/>
</dbReference>
<keyword evidence="2" id="KW-0805">Transcription regulation</keyword>
<evidence type="ECO:0000313" key="7">
    <source>
        <dbReference type="EMBL" id="PIR97456.1"/>
    </source>
</evidence>
<organism evidence="7 8">
    <name type="scientific">Candidatus Doudnabacteria bacterium CG10_big_fil_rev_8_21_14_0_10_41_10</name>
    <dbReference type="NCBI Taxonomy" id="1974551"/>
    <lineage>
        <taxon>Bacteria</taxon>
        <taxon>Candidatus Doudnaibacteriota</taxon>
    </lineage>
</organism>
<dbReference type="InterPro" id="IPR036388">
    <property type="entry name" value="WH-like_DNA-bd_sf"/>
</dbReference>
<dbReference type="GO" id="GO:0016987">
    <property type="term" value="F:sigma factor activity"/>
    <property type="evidence" value="ECO:0007669"/>
    <property type="project" value="UniProtKB-KW"/>
</dbReference>
<feature type="domain" description="RNA polymerase sigma-70 region 2" evidence="5">
    <location>
        <begin position="30"/>
        <end position="96"/>
    </location>
</feature>
<proteinExistence type="inferred from homology"/>
<gene>
    <name evidence="7" type="ORF">COT91_01465</name>
</gene>
<sequence>MNINSGNLEITEGKIISQCQEGKLENFTQLYDGYVRRIYSYIYRRTFHKQTAEDLAGQVFLKALERIRSFDSSRGNFSSWLFSIARNAVIDYSRTNHGITDIFQIPEPASSGSVETEISVRTQLEKVQQYLSKIDPEQREIVVMRVWDGLSYKEIAEVLGKTESLCKMSFSRTITKLRKHIPLSVLLVWLLNSNMSFRL</sequence>
<comment type="similarity">
    <text evidence="1">Belongs to the sigma-70 factor family. ECF subfamily.</text>
</comment>
<dbReference type="PANTHER" id="PTHR43133:SF57">
    <property type="entry name" value="RNA POLYMERASE SIGMA-70 FACTOR"/>
    <property type="match status" value="1"/>
</dbReference>
<evidence type="ECO:0000256" key="3">
    <source>
        <dbReference type="ARBA" id="ARBA00023082"/>
    </source>
</evidence>
<dbReference type="NCBIfam" id="TIGR02937">
    <property type="entry name" value="sigma70-ECF"/>
    <property type="match status" value="1"/>
</dbReference>
<evidence type="ECO:0000256" key="1">
    <source>
        <dbReference type="ARBA" id="ARBA00010641"/>
    </source>
</evidence>
<feature type="domain" description="RNA polymerase sigma factor 70 region 4 type 2" evidence="6">
    <location>
        <begin position="125"/>
        <end position="177"/>
    </location>
</feature>
<dbReference type="Pfam" id="PF04542">
    <property type="entry name" value="Sigma70_r2"/>
    <property type="match status" value="1"/>
</dbReference>
<dbReference type="SUPFAM" id="SSF88659">
    <property type="entry name" value="Sigma3 and sigma4 domains of RNA polymerase sigma factors"/>
    <property type="match status" value="1"/>
</dbReference>
<dbReference type="PANTHER" id="PTHR43133">
    <property type="entry name" value="RNA POLYMERASE ECF-TYPE SIGMA FACTO"/>
    <property type="match status" value="1"/>
</dbReference>
<dbReference type="CDD" id="cd06171">
    <property type="entry name" value="Sigma70_r4"/>
    <property type="match status" value="1"/>
</dbReference>
<dbReference type="InterPro" id="IPR007627">
    <property type="entry name" value="RNA_pol_sigma70_r2"/>
</dbReference>
<comment type="caution">
    <text evidence="7">The sequence shown here is derived from an EMBL/GenBank/DDBJ whole genome shotgun (WGS) entry which is preliminary data.</text>
</comment>
<keyword evidence="3" id="KW-0731">Sigma factor</keyword>
<dbReference type="Gene3D" id="1.10.1740.10">
    <property type="match status" value="1"/>
</dbReference>
<protein>
    <recommendedName>
        <fullName evidence="9">RNA polymerase subunit sigma-24</fullName>
    </recommendedName>
</protein>
<dbReference type="Gene3D" id="1.10.10.10">
    <property type="entry name" value="Winged helix-like DNA-binding domain superfamily/Winged helix DNA-binding domain"/>
    <property type="match status" value="1"/>
</dbReference>
<dbReference type="GO" id="GO:0006352">
    <property type="term" value="P:DNA-templated transcription initiation"/>
    <property type="evidence" value="ECO:0007669"/>
    <property type="project" value="InterPro"/>
</dbReference>
<dbReference type="InterPro" id="IPR014284">
    <property type="entry name" value="RNA_pol_sigma-70_dom"/>
</dbReference>
<dbReference type="InterPro" id="IPR013249">
    <property type="entry name" value="RNA_pol_sigma70_r4_t2"/>
</dbReference>
<dbReference type="Pfam" id="PF08281">
    <property type="entry name" value="Sigma70_r4_2"/>
    <property type="match status" value="1"/>
</dbReference>
<accession>A0A2H0VED6</accession>
<reference evidence="8" key="1">
    <citation type="submission" date="2017-09" db="EMBL/GenBank/DDBJ databases">
        <title>Depth-based differentiation of microbial function through sediment-hosted aquifers and enrichment of novel symbionts in the deep terrestrial subsurface.</title>
        <authorList>
            <person name="Probst A.J."/>
            <person name="Ladd B."/>
            <person name="Jarett J.K."/>
            <person name="Geller-Mcgrath D.E."/>
            <person name="Sieber C.M.K."/>
            <person name="Emerson J.B."/>
            <person name="Anantharaman K."/>
            <person name="Thomas B.C."/>
            <person name="Malmstrom R."/>
            <person name="Stieglmeier M."/>
            <person name="Klingl A."/>
            <person name="Woyke T."/>
            <person name="Ryan C.M."/>
            <person name="Banfield J.F."/>
        </authorList>
    </citation>
    <scope>NUCLEOTIDE SEQUENCE [LARGE SCALE GENOMIC DNA]</scope>
</reference>
<dbReference type="EMBL" id="PFAJ01000017">
    <property type="protein sequence ID" value="PIR97456.1"/>
    <property type="molecule type" value="Genomic_DNA"/>
</dbReference>
<evidence type="ECO:0000256" key="2">
    <source>
        <dbReference type="ARBA" id="ARBA00023015"/>
    </source>
</evidence>
<dbReference type="AlphaFoldDB" id="A0A2H0VED6"/>
<dbReference type="SUPFAM" id="SSF88946">
    <property type="entry name" value="Sigma2 domain of RNA polymerase sigma factors"/>
    <property type="match status" value="1"/>
</dbReference>
<name>A0A2H0VED6_9BACT</name>
<dbReference type="InterPro" id="IPR039425">
    <property type="entry name" value="RNA_pol_sigma-70-like"/>
</dbReference>
<evidence type="ECO:0000256" key="4">
    <source>
        <dbReference type="ARBA" id="ARBA00023163"/>
    </source>
</evidence>
<keyword evidence="4" id="KW-0804">Transcription</keyword>
<evidence type="ECO:0000259" key="5">
    <source>
        <dbReference type="Pfam" id="PF04542"/>
    </source>
</evidence>
<dbReference type="GO" id="GO:0003677">
    <property type="term" value="F:DNA binding"/>
    <property type="evidence" value="ECO:0007669"/>
    <property type="project" value="InterPro"/>
</dbReference>
<evidence type="ECO:0000313" key="8">
    <source>
        <dbReference type="Proteomes" id="UP000230557"/>
    </source>
</evidence>
<dbReference type="Proteomes" id="UP000230557">
    <property type="component" value="Unassembled WGS sequence"/>
</dbReference>
<evidence type="ECO:0008006" key="9">
    <source>
        <dbReference type="Google" id="ProtNLM"/>
    </source>
</evidence>